<organism evidence="2">
    <name type="scientific">Anopheles darlingi</name>
    <name type="common">Mosquito</name>
    <dbReference type="NCBI Taxonomy" id="43151"/>
    <lineage>
        <taxon>Eukaryota</taxon>
        <taxon>Metazoa</taxon>
        <taxon>Ecdysozoa</taxon>
        <taxon>Arthropoda</taxon>
        <taxon>Hexapoda</taxon>
        <taxon>Insecta</taxon>
        <taxon>Pterygota</taxon>
        <taxon>Neoptera</taxon>
        <taxon>Endopterygota</taxon>
        <taxon>Diptera</taxon>
        <taxon>Nematocera</taxon>
        <taxon>Culicoidea</taxon>
        <taxon>Culicidae</taxon>
        <taxon>Anophelinae</taxon>
        <taxon>Anopheles</taxon>
    </lineage>
</organism>
<proteinExistence type="predicted"/>
<dbReference type="AlphaFoldDB" id="A0A2M4DIE0"/>
<accession>A0A2M4DIE0</accession>
<reference evidence="2" key="1">
    <citation type="submission" date="2018-01" db="EMBL/GenBank/DDBJ databases">
        <title>An insight into the sialome of Amazonian anophelines.</title>
        <authorList>
            <person name="Ribeiro J.M."/>
            <person name="Scarpassa V."/>
            <person name="Calvo E."/>
        </authorList>
    </citation>
    <scope>NUCLEOTIDE SEQUENCE</scope>
</reference>
<feature type="region of interest" description="Disordered" evidence="1">
    <location>
        <begin position="24"/>
        <end position="47"/>
    </location>
</feature>
<sequence length="101" mass="10805">MVFLRFVAPFGFCSGRCDTAVTHHHHHDAHEPGPDSNAPHPPTAHHSHTLTKTFLSSLASLAVSTEWVTPVPAVALNVSLAPNVDRGGSVLRQIVSSLIQN</sequence>
<evidence type="ECO:0000256" key="1">
    <source>
        <dbReference type="SAM" id="MobiDB-lite"/>
    </source>
</evidence>
<dbReference type="EMBL" id="GGFL01013081">
    <property type="protein sequence ID" value="MBW77259.1"/>
    <property type="molecule type" value="Transcribed_RNA"/>
</dbReference>
<name>A0A2M4DIE0_ANODA</name>
<evidence type="ECO:0000313" key="2">
    <source>
        <dbReference type="EMBL" id="MBW77259.1"/>
    </source>
</evidence>
<protein>
    <submittedName>
        <fullName evidence="2">Putative secreted protein</fullName>
    </submittedName>
</protein>